<keyword evidence="3" id="KW-1185">Reference proteome</keyword>
<evidence type="ECO:0008006" key="4">
    <source>
        <dbReference type="Google" id="ProtNLM"/>
    </source>
</evidence>
<dbReference type="InterPro" id="IPR038607">
    <property type="entry name" value="PhoD-like_sf"/>
</dbReference>
<organism evidence="2 3">
    <name type="scientific">Azomonas agilis</name>
    <dbReference type="NCBI Taxonomy" id="116849"/>
    <lineage>
        <taxon>Bacteria</taxon>
        <taxon>Pseudomonadati</taxon>
        <taxon>Pseudomonadota</taxon>
        <taxon>Gammaproteobacteria</taxon>
        <taxon>Pseudomonadales</taxon>
        <taxon>Pseudomonadaceae</taxon>
        <taxon>Azomonas</taxon>
    </lineage>
</organism>
<proteinExistence type="predicted"/>
<dbReference type="SUPFAM" id="SSF56300">
    <property type="entry name" value="Metallo-dependent phosphatases"/>
    <property type="match status" value="1"/>
</dbReference>
<dbReference type="RefSeq" id="WP_246118777.1">
    <property type="nucleotide sequence ID" value="NZ_VLKG01000015.1"/>
</dbReference>
<sequence>MTDNQHSRPPVSSDTSTQECKDLPPVLAGPILRRSEPKRLVLWLLASRPLSLQLHLSYKQHFQDRVEYQLTLDTDRCQQIPLGQHAWLHLIEVHLERPLPQDEVIEYDLEILDSEPHSLIAQWAPHLLYPGQQRPNFCLRSRVDHLLHGSCRKPHHPSGDGLLQVDRILFEHQHHPQTRPALLMMSGDQIYADDVAGPLLAAIHELIAVLGLYDEYLEGACIHTSQALYQHPASYYRREDLLPAYQSSEEVRERFFGGVRKPIFTTANAHNHLISLAEVIAMYLLVWSPIPWQLISQRPPQLPKKLQHQYQQEQQEIQRFVSGLPQVARALAHIPCLMIFDDHDVTDDWNLSASWEQTAYQHAFSRRIVGNALLGYLLCQGWGNAPEHFTSDLKAVKTLFSTQDGYLNQSAQDQLVDRLLKVKHWHYSLPTQPPIIVLDTRTRRWHDDDYLSRPSGLMDWEALCELQNELLDQPNAIIISAAPMFGVKLIEAVQKIFTWAGYPLLVDAENWMAHSGAAKVMLNIFCHSRTPANYLILSGDVHYSFTYQVLIRRRDLEGPHIWQVTSSGIKNEFPTRLLACFDHLNRWLYSPRSPLNWFTKRRRLEVNPCPPDSAPSGRRLWNQAGIGQVHLDTEGCPIQIHQCNTDGTKTSFIQNISKKCH</sequence>
<evidence type="ECO:0000313" key="2">
    <source>
        <dbReference type="EMBL" id="TWH63962.1"/>
    </source>
</evidence>
<feature type="region of interest" description="Disordered" evidence="1">
    <location>
        <begin position="1"/>
        <end position="22"/>
    </location>
</feature>
<name>A0A562HZ71_9GAMM</name>
<dbReference type="AlphaFoldDB" id="A0A562HZ71"/>
<dbReference type="PANTHER" id="PTHR37031:SF2">
    <property type="entry name" value="PHOD-LIKE PHOSPHATASE METALLOPHOSPHATASE DOMAIN-CONTAINING PROTEIN"/>
    <property type="match status" value="1"/>
</dbReference>
<dbReference type="Gene3D" id="3.60.21.70">
    <property type="entry name" value="PhoD-like phosphatase"/>
    <property type="match status" value="1"/>
</dbReference>
<accession>A0A562HZ71</accession>
<evidence type="ECO:0000256" key="1">
    <source>
        <dbReference type="SAM" id="MobiDB-lite"/>
    </source>
</evidence>
<comment type="caution">
    <text evidence="2">The sequence shown here is derived from an EMBL/GenBank/DDBJ whole genome shotgun (WGS) entry which is preliminary data.</text>
</comment>
<evidence type="ECO:0000313" key="3">
    <source>
        <dbReference type="Proteomes" id="UP000319627"/>
    </source>
</evidence>
<dbReference type="InterPro" id="IPR029052">
    <property type="entry name" value="Metallo-depent_PP-like"/>
</dbReference>
<dbReference type="EMBL" id="VLKG01000015">
    <property type="protein sequence ID" value="TWH63962.1"/>
    <property type="molecule type" value="Genomic_DNA"/>
</dbReference>
<gene>
    <name evidence="2" type="ORF">LX59_02926</name>
</gene>
<reference evidence="2 3" key="1">
    <citation type="submission" date="2019-07" db="EMBL/GenBank/DDBJ databases">
        <title>Genomic Encyclopedia of Type Strains, Phase I: the one thousand microbial genomes (KMG-I) project.</title>
        <authorList>
            <person name="Kyrpides N."/>
        </authorList>
    </citation>
    <scope>NUCLEOTIDE SEQUENCE [LARGE SCALE GENOMIC DNA]</scope>
    <source>
        <strain evidence="2 3">DSM 375</strain>
    </source>
</reference>
<protein>
    <recommendedName>
        <fullName evidence="4">PhoD-like phosphatase</fullName>
    </recommendedName>
</protein>
<dbReference type="Proteomes" id="UP000319627">
    <property type="component" value="Unassembled WGS sequence"/>
</dbReference>
<dbReference type="PANTHER" id="PTHR37031">
    <property type="entry name" value="METALLOPHOSPHATASE BINDING DOMAIN PROTEIN"/>
    <property type="match status" value="1"/>
</dbReference>